<feature type="transmembrane region" description="Helical" evidence="10">
    <location>
        <begin position="434"/>
        <end position="454"/>
    </location>
</feature>
<dbReference type="Gene3D" id="1.20.1540.10">
    <property type="entry name" value="Rhomboid-like"/>
    <property type="match status" value="1"/>
</dbReference>
<feature type="transmembrane region" description="Helical" evidence="10">
    <location>
        <begin position="412"/>
        <end position="428"/>
    </location>
</feature>
<feature type="transmembrane region" description="Helical" evidence="10">
    <location>
        <begin position="379"/>
        <end position="400"/>
    </location>
</feature>
<protein>
    <recommendedName>
        <fullName evidence="10">Rhomboid-type serine protease</fullName>
        <ecNumber evidence="10">3.4.21.105</ecNumber>
    </recommendedName>
</protein>
<evidence type="ECO:0000256" key="10">
    <source>
        <dbReference type="RuleBase" id="RU362115"/>
    </source>
</evidence>
<sequence>MDKDEISDHSKFSAGRLHSPPPMHHHQDPFDAIGATTTVPLDDSLSPHVQFAARSPSIIPTPIYDESSFADPSSPMPILAPPIPMHAMSSQGINTPPATSAGSRNFATDTFQPAPRAIPPQSSGEKTAQEDYGPRFADEDEGRAQYELGSTAPAIHQRGPGGSSNFMRLDSDTIEQRGQYAPVGGRTSRGDTTFPGFTQPYGANRGLLMRALLGPVSRPWFSWITGVVMLCVMIYEFVRNQQLTGYLIETSPFNPMVGPSFTVLVNVGAKFTPCMRSLPEYSLSSTFASCFRPDATCTLETACGFGGFGGETPNQTFRFFTPIFLHAGVIHYLINMLTHLRLGADLERALGIPRYAALYFASGIWGVVLSSMLAPSTSASMGCSGALFGLIGYMFIDVIVNWKNIKSPVRELMSLLISTIISLVLGLLPGLDNFAHMGGFAVGIVMGVLISPMRTNASKSFRIGTWIARVVAFVLLIIMFVVTIKAFYSSEDPSKICPNCKYLSCLPVSNWCDL</sequence>
<evidence type="ECO:0000256" key="8">
    <source>
        <dbReference type="ARBA" id="ARBA00022989"/>
    </source>
</evidence>
<evidence type="ECO:0000313" key="14">
    <source>
        <dbReference type="Proteomes" id="UP001448207"/>
    </source>
</evidence>
<keyword evidence="7 10" id="KW-0720">Serine protease</keyword>
<dbReference type="PANTHER" id="PTHR22936">
    <property type="entry name" value="RHOMBOID-RELATED"/>
    <property type="match status" value="1"/>
</dbReference>
<feature type="region of interest" description="Disordered" evidence="11">
    <location>
        <begin position="98"/>
        <end position="135"/>
    </location>
</feature>
<accession>A0ABR3AR26</accession>
<comment type="similarity">
    <text evidence="3 10">Belongs to the peptidase S54 family.</text>
</comment>
<dbReference type="EMBL" id="JBCLYO010000019">
    <property type="protein sequence ID" value="KAL0080809.1"/>
    <property type="molecule type" value="Genomic_DNA"/>
</dbReference>
<organism evidence="13 14">
    <name type="scientific">Phycomyces blakesleeanus</name>
    <dbReference type="NCBI Taxonomy" id="4837"/>
    <lineage>
        <taxon>Eukaryota</taxon>
        <taxon>Fungi</taxon>
        <taxon>Fungi incertae sedis</taxon>
        <taxon>Mucoromycota</taxon>
        <taxon>Mucoromycotina</taxon>
        <taxon>Mucoromycetes</taxon>
        <taxon>Mucorales</taxon>
        <taxon>Phycomycetaceae</taxon>
        <taxon>Phycomyces</taxon>
    </lineage>
</organism>
<feature type="compositionally biased region" description="Basic and acidic residues" evidence="11">
    <location>
        <begin position="1"/>
        <end position="11"/>
    </location>
</feature>
<evidence type="ECO:0000256" key="6">
    <source>
        <dbReference type="ARBA" id="ARBA00022801"/>
    </source>
</evidence>
<keyword evidence="5 10" id="KW-0812">Transmembrane</keyword>
<dbReference type="InterPro" id="IPR035952">
    <property type="entry name" value="Rhomboid-like_sf"/>
</dbReference>
<dbReference type="EC" id="3.4.21.105" evidence="10"/>
<keyword evidence="8 10" id="KW-1133">Transmembrane helix</keyword>
<feature type="compositionally biased region" description="Polar residues" evidence="11">
    <location>
        <begin position="98"/>
        <end position="111"/>
    </location>
</feature>
<keyword evidence="14" id="KW-1185">Reference proteome</keyword>
<comment type="caution">
    <text evidence="10">Lacks conserved residue(s) required for the propagation of feature annotation.</text>
</comment>
<keyword evidence="4 10" id="KW-0645">Protease</keyword>
<gene>
    <name evidence="13" type="ORF">J3Q64DRAFT_1838045</name>
</gene>
<keyword evidence="9 10" id="KW-0472">Membrane</keyword>
<dbReference type="Pfam" id="PF01694">
    <property type="entry name" value="Rhomboid"/>
    <property type="match status" value="1"/>
</dbReference>
<dbReference type="InterPro" id="IPR022764">
    <property type="entry name" value="Peptidase_S54_rhomboid_dom"/>
</dbReference>
<evidence type="ECO:0000256" key="1">
    <source>
        <dbReference type="ARBA" id="ARBA00000156"/>
    </source>
</evidence>
<dbReference type="SUPFAM" id="SSF144091">
    <property type="entry name" value="Rhomboid-like"/>
    <property type="match status" value="1"/>
</dbReference>
<feature type="domain" description="Peptidase S54 rhomboid" evidence="12">
    <location>
        <begin position="314"/>
        <end position="451"/>
    </location>
</feature>
<comment type="subcellular location">
    <subcellularLocation>
        <location evidence="2 10">Membrane</location>
        <topology evidence="2 10">Multi-pass membrane protein</topology>
    </subcellularLocation>
</comment>
<feature type="region of interest" description="Disordered" evidence="11">
    <location>
        <begin position="1"/>
        <end position="41"/>
    </location>
</feature>
<feature type="transmembrane region" description="Helical" evidence="10">
    <location>
        <begin position="466"/>
        <end position="488"/>
    </location>
</feature>
<evidence type="ECO:0000256" key="5">
    <source>
        <dbReference type="ARBA" id="ARBA00022692"/>
    </source>
</evidence>
<evidence type="ECO:0000256" key="11">
    <source>
        <dbReference type="SAM" id="MobiDB-lite"/>
    </source>
</evidence>
<evidence type="ECO:0000313" key="13">
    <source>
        <dbReference type="EMBL" id="KAL0080809.1"/>
    </source>
</evidence>
<evidence type="ECO:0000256" key="4">
    <source>
        <dbReference type="ARBA" id="ARBA00022670"/>
    </source>
</evidence>
<evidence type="ECO:0000256" key="7">
    <source>
        <dbReference type="ARBA" id="ARBA00022825"/>
    </source>
</evidence>
<comment type="caution">
    <text evidence="13">The sequence shown here is derived from an EMBL/GenBank/DDBJ whole genome shotgun (WGS) entry which is preliminary data.</text>
</comment>
<dbReference type="Proteomes" id="UP001448207">
    <property type="component" value="Unassembled WGS sequence"/>
</dbReference>
<evidence type="ECO:0000259" key="12">
    <source>
        <dbReference type="Pfam" id="PF01694"/>
    </source>
</evidence>
<comment type="catalytic activity">
    <reaction evidence="1 10">
        <text>Cleaves type-1 transmembrane domains using a catalytic dyad composed of serine and histidine that are contributed by different transmembrane domains.</text>
        <dbReference type="EC" id="3.4.21.105"/>
    </reaction>
</comment>
<evidence type="ECO:0000256" key="3">
    <source>
        <dbReference type="ARBA" id="ARBA00009045"/>
    </source>
</evidence>
<feature type="transmembrane region" description="Helical" evidence="10">
    <location>
        <begin position="220"/>
        <end position="238"/>
    </location>
</feature>
<evidence type="ECO:0000256" key="9">
    <source>
        <dbReference type="ARBA" id="ARBA00023136"/>
    </source>
</evidence>
<dbReference type="PANTHER" id="PTHR22936:SF69">
    <property type="entry name" value="RHOMBOID-LIKE PROTEIN"/>
    <property type="match status" value="1"/>
</dbReference>
<proteinExistence type="inferred from homology"/>
<keyword evidence="6 10" id="KW-0378">Hydrolase</keyword>
<name>A0ABR3AR26_PHYBL</name>
<feature type="transmembrane region" description="Helical" evidence="10">
    <location>
        <begin position="355"/>
        <end position="373"/>
    </location>
</feature>
<reference evidence="13 14" key="1">
    <citation type="submission" date="2024-04" db="EMBL/GenBank/DDBJ databases">
        <title>Symmetric and asymmetric DNA N6-adenine methylation regulates different biological responses in Mucorales.</title>
        <authorList>
            <consortium name="Lawrence Berkeley National Laboratory"/>
            <person name="Lax C."/>
            <person name="Mondo S.J."/>
            <person name="Osorio-Concepcion M."/>
            <person name="Muszewska A."/>
            <person name="Corrochano-Luque M."/>
            <person name="Gutierrez G."/>
            <person name="Riley R."/>
            <person name="Lipzen A."/>
            <person name="Guo J."/>
            <person name="Hundley H."/>
            <person name="Amirebrahimi M."/>
            <person name="Ng V."/>
            <person name="Lorenzo-Gutierrez D."/>
            <person name="Binder U."/>
            <person name="Yang J."/>
            <person name="Song Y."/>
            <person name="Canovas D."/>
            <person name="Navarro E."/>
            <person name="Freitag M."/>
            <person name="Gabaldon T."/>
            <person name="Grigoriev I.V."/>
            <person name="Corrochano L.M."/>
            <person name="Nicolas F.E."/>
            <person name="Garre V."/>
        </authorList>
    </citation>
    <scope>NUCLEOTIDE SEQUENCE [LARGE SCALE GENOMIC DNA]</scope>
    <source>
        <strain evidence="13 14">L51</strain>
    </source>
</reference>
<comment type="function">
    <text evidence="10">Serine protease involved in intramembrane proteolysis.</text>
</comment>
<evidence type="ECO:0000256" key="2">
    <source>
        <dbReference type="ARBA" id="ARBA00004141"/>
    </source>
</evidence>
<dbReference type="InterPro" id="IPR002610">
    <property type="entry name" value="Peptidase_S54_rhomboid-like"/>
</dbReference>